<dbReference type="Proteomes" id="UP000242754">
    <property type="component" value="Unassembled WGS sequence"/>
</dbReference>
<dbReference type="EC" id="1.5.1.2" evidence="9 10"/>
<dbReference type="UniPathway" id="UPA00098">
    <property type="reaction ID" value="UER00361"/>
</dbReference>
<evidence type="ECO:0000256" key="1">
    <source>
        <dbReference type="ARBA" id="ARBA00004496"/>
    </source>
</evidence>
<evidence type="ECO:0000256" key="11">
    <source>
        <dbReference type="PIRSR" id="PIRSR000193-1"/>
    </source>
</evidence>
<dbReference type="Pfam" id="PF03807">
    <property type="entry name" value="F420_oxidored"/>
    <property type="match status" value="1"/>
</dbReference>
<dbReference type="STRING" id="140314.SAMN04488076_104168"/>
<dbReference type="EMBL" id="FJNE01000006">
    <property type="protein sequence ID" value="CZQ97299.1"/>
    <property type="molecule type" value="Genomic_DNA"/>
</dbReference>
<evidence type="ECO:0000259" key="14">
    <source>
        <dbReference type="Pfam" id="PF14748"/>
    </source>
</evidence>
<keyword evidence="5 9" id="KW-0641">Proline biosynthesis</keyword>
<evidence type="ECO:0000256" key="2">
    <source>
        <dbReference type="ARBA" id="ARBA00005525"/>
    </source>
</evidence>
<keyword evidence="4 9" id="KW-0028">Amino-acid biosynthesis</keyword>
<accession>A0A143YTM6</accession>
<comment type="catalytic activity">
    <reaction evidence="9">
        <text>L-proline + NAD(+) = (S)-1-pyrroline-5-carboxylate + NADH + 2 H(+)</text>
        <dbReference type="Rhea" id="RHEA:14105"/>
        <dbReference type="ChEBI" id="CHEBI:15378"/>
        <dbReference type="ChEBI" id="CHEBI:17388"/>
        <dbReference type="ChEBI" id="CHEBI:57540"/>
        <dbReference type="ChEBI" id="CHEBI:57945"/>
        <dbReference type="ChEBI" id="CHEBI:60039"/>
        <dbReference type="EC" id="1.5.1.2"/>
    </reaction>
</comment>
<dbReference type="AlphaFoldDB" id="A0A143YTM6"/>
<feature type="domain" description="Pyrroline-5-carboxylate reductase catalytic N-terminal" evidence="13">
    <location>
        <begin position="4"/>
        <end position="95"/>
    </location>
</feature>
<dbReference type="InterPro" id="IPR008927">
    <property type="entry name" value="6-PGluconate_DH-like_C_sf"/>
</dbReference>
<sequence>MKKTIGFIGSGNMGGAIIAGLVGSALVSSNQIIASSVQEESLQSLKDKYAIRTTLDNKAVAAEADILFLAVKPNIYAPVIEEIKGAVKENVVIVTIAAGKSLEEIQERFGREIKIVRAMPNTPALVGEGMTGICANEMVSVAELTDVKTIFDSFGRTELISEYLMDAVTGVSGSSPALVFMFIESLADGAVRGGMPRQQAYKFAAQAVLGSAKMVLETGKHPGELKDMVCSPGGTTIEAVAELEKHGFRNAVISAVQTTIDKSIAMSKPAEH</sequence>
<gene>
    <name evidence="9" type="primary">proC</name>
    <name evidence="15" type="ORF">Tpal_2129</name>
</gene>
<dbReference type="RefSeq" id="WP_087033677.1">
    <property type="nucleotide sequence ID" value="NZ_FJNE01000006.1"/>
</dbReference>
<name>A0A143YTM6_9LACT</name>
<comment type="catalytic activity">
    <reaction evidence="9 12">
        <text>L-proline + NADP(+) = (S)-1-pyrroline-5-carboxylate + NADPH + 2 H(+)</text>
        <dbReference type="Rhea" id="RHEA:14109"/>
        <dbReference type="ChEBI" id="CHEBI:15378"/>
        <dbReference type="ChEBI" id="CHEBI:17388"/>
        <dbReference type="ChEBI" id="CHEBI:57783"/>
        <dbReference type="ChEBI" id="CHEBI:58349"/>
        <dbReference type="ChEBI" id="CHEBI:60039"/>
        <dbReference type="EC" id="1.5.1.2"/>
    </reaction>
</comment>
<evidence type="ECO:0000256" key="6">
    <source>
        <dbReference type="ARBA" id="ARBA00022857"/>
    </source>
</evidence>
<dbReference type="Gene3D" id="1.10.3730.10">
    <property type="entry name" value="ProC C-terminal domain-like"/>
    <property type="match status" value="1"/>
</dbReference>
<keyword evidence="7 9" id="KW-0560">Oxidoreductase</keyword>
<evidence type="ECO:0000259" key="13">
    <source>
        <dbReference type="Pfam" id="PF03807"/>
    </source>
</evidence>
<dbReference type="PIRSF" id="PIRSF000193">
    <property type="entry name" value="Pyrrol-5-carb_rd"/>
    <property type="match status" value="1"/>
</dbReference>
<comment type="similarity">
    <text evidence="2 9 12">Belongs to the pyrroline-5-carboxylate reductase family.</text>
</comment>
<organism evidence="15 16">
    <name type="scientific">Trichococcus palustris</name>
    <dbReference type="NCBI Taxonomy" id="140314"/>
    <lineage>
        <taxon>Bacteria</taxon>
        <taxon>Bacillati</taxon>
        <taxon>Bacillota</taxon>
        <taxon>Bacilli</taxon>
        <taxon>Lactobacillales</taxon>
        <taxon>Carnobacteriaceae</taxon>
        <taxon>Trichococcus</taxon>
    </lineage>
</organism>
<dbReference type="GO" id="GO:0005737">
    <property type="term" value="C:cytoplasm"/>
    <property type="evidence" value="ECO:0007669"/>
    <property type="project" value="UniProtKB-SubCell"/>
</dbReference>
<dbReference type="SUPFAM" id="SSF51735">
    <property type="entry name" value="NAD(P)-binding Rossmann-fold domains"/>
    <property type="match status" value="1"/>
</dbReference>
<protein>
    <recommendedName>
        <fullName evidence="9 10">Pyrroline-5-carboxylate reductase</fullName>
        <shortName evidence="9">P5C reductase</shortName>
        <shortName evidence="9">P5CR</shortName>
        <ecNumber evidence="9 10">1.5.1.2</ecNumber>
    </recommendedName>
    <alternativeName>
        <fullName evidence="9">PCA reductase</fullName>
    </alternativeName>
</protein>
<feature type="binding site" evidence="11">
    <location>
        <position position="36"/>
    </location>
    <ligand>
        <name>NADP(+)</name>
        <dbReference type="ChEBI" id="CHEBI:58349"/>
    </ligand>
</feature>
<evidence type="ECO:0000313" key="16">
    <source>
        <dbReference type="Proteomes" id="UP000242754"/>
    </source>
</evidence>
<dbReference type="InterPro" id="IPR036291">
    <property type="entry name" value="NAD(P)-bd_dom_sf"/>
</dbReference>
<evidence type="ECO:0000256" key="4">
    <source>
        <dbReference type="ARBA" id="ARBA00022605"/>
    </source>
</evidence>
<dbReference type="NCBIfam" id="TIGR00112">
    <property type="entry name" value="proC"/>
    <property type="match status" value="1"/>
</dbReference>
<dbReference type="PANTHER" id="PTHR11645:SF0">
    <property type="entry name" value="PYRROLINE-5-CARBOXYLATE REDUCTASE 3"/>
    <property type="match status" value="1"/>
</dbReference>
<evidence type="ECO:0000256" key="5">
    <source>
        <dbReference type="ARBA" id="ARBA00022650"/>
    </source>
</evidence>
<evidence type="ECO:0000313" key="15">
    <source>
        <dbReference type="EMBL" id="CZQ97299.1"/>
    </source>
</evidence>
<comment type="subcellular location">
    <subcellularLocation>
        <location evidence="1 9">Cytoplasm</location>
    </subcellularLocation>
</comment>
<comment type="pathway">
    <text evidence="9 12">Amino-acid biosynthesis; L-proline biosynthesis; L-proline from L-glutamate 5-semialdehyde: step 1/1.</text>
</comment>
<dbReference type="GO" id="GO:0055129">
    <property type="term" value="P:L-proline biosynthetic process"/>
    <property type="evidence" value="ECO:0007669"/>
    <property type="project" value="UniProtKB-UniRule"/>
</dbReference>
<dbReference type="InterPro" id="IPR029036">
    <property type="entry name" value="P5CR_dimer"/>
</dbReference>
<dbReference type="HAMAP" id="MF_01925">
    <property type="entry name" value="P5C_reductase"/>
    <property type="match status" value="1"/>
</dbReference>
<dbReference type="OrthoDB" id="9805754at2"/>
<feature type="binding site" evidence="11">
    <location>
        <position position="57"/>
    </location>
    <ligand>
        <name>NADPH</name>
        <dbReference type="ChEBI" id="CHEBI:57783"/>
    </ligand>
</feature>
<dbReference type="Gene3D" id="3.40.50.720">
    <property type="entry name" value="NAD(P)-binding Rossmann-like Domain"/>
    <property type="match status" value="1"/>
</dbReference>
<feature type="domain" description="Pyrroline-5-carboxylate reductase dimerisation" evidence="14">
    <location>
        <begin position="162"/>
        <end position="264"/>
    </location>
</feature>
<dbReference type="PANTHER" id="PTHR11645">
    <property type="entry name" value="PYRROLINE-5-CARBOXYLATE REDUCTASE"/>
    <property type="match status" value="1"/>
</dbReference>
<feature type="binding site" evidence="11">
    <location>
        <begin position="8"/>
        <end position="13"/>
    </location>
    <ligand>
        <name>NADP(+)</name>
        <dbReference type="ChEBI" id="CHEBI:58349"/>
    </ligand>
</feature>
<dbReference type="InterPro" id="IPR053790">
    <property type="entry name" value="P5CR-like_CS"/>
</dbReference>
<evidence type="ECO:0000256" key="10">
    <source>
        <dbReference type="NCBIfam" id="TIGR00112"/>
    </source>
</evidence>
<reference evidence="15 16" key="1">
    <citation type="submission" date="2016-02" db="EMBL/GenBank/DDBJ databases">
        <authorList>
            <person name="Wen L."/>
            <person name="He K."/>
            <person name="Yang H."/>
        </authorList>
    </citation>
    <scope>NUCLEOTIDE SEQUENCE [LARGE SCALE GENOMIC DNA]</scope>
    <source>
        <strain evidence="15">Trichococcus palustris</strain>
    </source>
</reference>
<feature type="binding site" evidence="11">
    <location>
        <begin position="70"/>
        <end position="73"/>
    </location>
    <ligand>
        <name>NADP(+)</name>
        <dbReference type="ChEBI" id="CHEBI:58349"/>
    </ligand>
</feature>
<dbReference type="SUPFAM" id="SSF48179">
    <property type="entry name" value="6-phosphogluconate dehydrogenase C-terminal domain-like"/>
    <property type="match status" value="1"/>
</dbReference>
<dbReference type="FunFam" id="3.40.50.720:FF:000190">
    <property type="entry name" value="Pyrroline-5-carboxylate reductase"/>
    <property type="match status" value="1"/>
</dbReference>
<dbReference type="InterPro" id="IPR000304">
    <property type="entry name" value="Pyrroline-COOH_reductase"/>
</dbReference>
<dbReference type="PROSITE" id="PS00521">
    <property type="entry name" value="P5CR"/>
    <property type="match status" value="1"/>
</dbReference>
<proteinExistence type="inferred from homology"/>
<evidence type="ECO:0000256" key="12">
    <source>
        <dbReference type="RuleBase" id="RU003903"/>
    </source>
</evidence>
<dbReference type="InterPro" id="IPR028939">
    <property type="entry name" value="P5C_Rdtase_cat_N"/>
</dbReference>
<evidence type="ECO:0000256" key="3">
    <source>
        <dbReference type="ARBA" id="ARBA00022490"/>
    </source>
</evidence>
<keyword evidence="3 9" id="KW-0963">Cytoplasm</keyword>
<keyword evidence="16" id="KW-1185">Reference proteome</keyword>
<comment type="function">
    <text evidence="8 9">Catalyzes the reduction of 1-pyrroline-5-carboxylate (PCA) to L-proline.</text>
</comment>
<evidence type="ECO:0000256" key="7">
    <source>
        <dbReference type="ARBA" id="ARBA00023002"/>
    </source>
</evidence>
<dbReference type="GO" id="GO:0004735">
    <property type="term" value="F:pyrroline-5-carboxylate reductase activity"/>
    <property type="evidence" value="ECO:0007669"/>
    <property type="project" value="UniProtKB-UniRule"/>
</dbReference>
<evidence type="ECO:0000256" key="9">
    <source>
        <dbReference type="HAMAP-Rule" id="MF_01925"/>
    </source>
</evidence>
<dbReference type="Pfam" id="PF14748">
    <property type="entry name" value="P5CR_dimer"/>
    <property type="match status" value="1"/>
</dbReference>
<evidence type="ECO:0000256" key="8">
    <source>
        <dbReference type="ARBA" id="ARBA00058118"/>
    </source>
</evidence>
<dbReference type="FunFam" id="1.10.3730.10:FF:000001">
    <property type="entry name" value="Pyrroline-5-carboxylate reductase"/>
    <property type="match status" value="1"/>
</dbReference>
<keyword evidence="6 9" id="KW-0521">NADP</keyword>